<dbReference type="Proteomes" id="UP000053257">
    <property type="component" value="Unassembled WGS sequence"/>
</dbReference>
<keyword evidence="3" id="KW-1185">Reference proteome</keyword>
<evidence type="ECO:0000313" key="3">
    <source>
        <dbReference type="Proteomes" id="UP000053257"/>
    </source>
</evidence>
<dbReference type="EMBL" id="KN840491">
    <property type="protein sequence ID" value="KIP07783.1"/>
    <property type="molecule type" value="Genomic_DNA"/>
</dbReference>
<organism evidence="2 3">
    <name type="scientific">Phlebiopsis gigantea (strain 11061_1 CR5-6)</name>
    <name type="common">White-rot fungus</name>
    <name type="synonym">Peniophora gigantea</name>
    <dbReference type="NCBI Taxonomy" id="745531"/>
    <lineage>
        <taxon>Eukaryota</taxon>
        <taxon>Fungi</taxon>
        <taxon>Dikarya</taxon>
        <taxon>Basidiomycota</taxon>
        <taxon>Agaricomycotina</taxon>
        <taxon>Agaricomycetes</taxon>
        <taxon>Polyporales</taxon>
        <taxon>Phanerochaetaceae</taxon>
        <taxon>Phlebiopsis</taxon>
    </lineage>
</organism>
<dbReference type="HOGENOM" id="CLU_189337_0_0_1"/>
<dbReference type="Pfam" id="PF17667">
    <property type="entry name" value="Pkinase_fungal"/>
    <property type="match status" value="1"/>
</dbReference>
<gene>
    <name evidence="2" type="ORF">PHLGIDRAFT_117847</name>
</gene>
<reference evidence="2 3" key="1">
    <citation type="journal article" date="2014" name="PLoS Genet.">
        <title>Analysis of the Phlebiopsis gigantea genome, transcriptome and secretome provides insight into its pioneer colonization strategies of wood.</title>
        <authorList>
            <person name="Hori C."/>
            <person name="Ishida T."/>
            <person name="Igarashi K."/>
            <person name="Samejima M."/>
            <person name="Suzuki H."/>
            <person name="Master E."/>
            <person name="Ferreira P."/>
            <person name="Ruiz-Duenas F.J."/>
            <person name="Held B."/>
            <person name="Canessa P."/>
            <person name="Larrondo L.F."/>
            <person name="Schmoll M."/>
            <person name="Druzhinina I.S."/>
            <person name="Kubicek C.P."/>
            <person name="Gaskell J.A."/>
            <person name="Kersten P."/>
            <person name="St John F."/>
            <person name="Glasner J."/>
            <person name="Sabat G."/>
            <person name="Splinter BonDurant S."/>
            <person name="Syed K."/>
            <person name="Yadav J."/>
            <person name="Mgbeahuruike A.C."/>
            <person name="Kovalchuk A."/>
            <person name="Asiegbu F.O."/>
            <person name="Lackner G."/>
            <person name="Hoffmeister D."/>
            <person name="Rencoret J."/>
            <person name="Gutierrez A."/>
            <person name="Sun H."/>
            <person name="Lindquist E."/>
            <person name="Barry K."/>
            <person name="Riley R."/>
            <person name="Grigoriev I.V."/>
            <person name="Henrissat B."/>
            <person name="Kues U."/>
            <person name="Berka R.M."/>
            <person name="Martinez A.T."/>
            <person name="Covert S.F."/>
            <person name="Blanchette R.A."/>
            <person name="Cullen D."/>
        </authorList>
    </citation>
    <scope>NUCLEOTIDE SEQUENCE [LARGE SCALE GENOMIC DNA]</scope>
    <source>
        <strain evidence="2 3">11061_1 CR5-6</strain>
    </source>
</reference>
<accession>A0A0C3PME8</accession>
<evidence type="ECO:0000313" key="2">
    <source>
        <dbReference type="EMBL" id="KIP07783.1"/>
    </source>
</evidence>
<sequence length="76" mass="8701">MPIEKPYVPLPLQDYEHPLELALAIRDALIAHKKYYEAGVVHGNICPQVIMRVPDESKHCDVRGILLDLDDPRRSQ</sequence>
<name>A0A0C3PME8_PHLG1</name>
<feature type="domain" description="Fungal-type protein kinase" evidence="1">
    <location>
        <begin position="11"/>
        <end position="70"/>
    </location>
</feature>
<evidence type="ECO:0000259" key="1">
    <source>
        <dbReference type="Pfam" id="PF17667"/>
    </source>
</evidence>
<dbReference type="AlphaFoldDB" id="A0A0C3PME8"/>
<protein>
    <recommendedName>
        <fullName evidence="1">Fungal-type protein kinase domain-containing protein</fullName>
    </recommendedName>
</protein>
<dbReference type="InterPro" id="IPR040976">
    <property type="entry name" value="Pkinase_fungal"/>
</dbReference>
<dbReference type="OrthoDB" id="2747778at2759"/>
<proteinExistence type="predicted"/>